<accession>A0A7X4RV92</accession>
<comment type="caution">
    <text evidence="3">The sequence shown here is derived from an EMBL/GenBank/DDBJ whole genome shotgun (WGS) entry which is preliminary data.</text>
</comment>
<feature type="chain" id="PRO_5030614652" evidence="2">
    <location>
        <begin position="27"/>
        <end position="356"/>
    </location>
</feature>
<dbReference type="RefSeq" id="WP_161156162.1">
    <property type="nucleotide sequence ID" value="NZ_WEKT01000023.1"/>
</dbReference>
<dbReference type="Gene3D" id="3.40.190.170">
    <property type="entry name" value="Bacterial extracellular solute-binding protein, family 7"/>
    <property type="match status" value="1"/>
</dbReference>
<protein>
    <submittedName>
        <fullName evidence="3">Uncharacterized protein</fullName>
    </submittedName>
</protein>
<dbReference type="NCBIfam" id="NF037995">
    <property type="entry name" value="TRAP_S1"/>
    <property type="match status" value="1"/>
</dbReference>
<dbReference type="Proteomes" id="UP000462621">
    <property type="component" value="Unassembled WGS sequence"/>
</dbReference>
<evidence type="ECO:0000313" key="3">
    <source>
        <dbReference type="EMBL" id="MZI94087.1"/>
    </source>
</evidence>
<gene>
    <name evidence="3" type="ORF">F9817_12880</name>
</gene>
<evidence type="ECO:0000256" key="1">
    <source>
        <dbReference type="ARBA" id="ARBA00022729"/>
    </source>
</evidence>
<organism evidence="3 4">
    <name type="scientific">Vibrio eleionomae</name>
    <dbReference type="NCBI Taxonomy" id="2653505"/>
    <lineage>
        <taxon>Bacteria</taxon>
        <taxon>Pseudomonadati</taxon>
        <taxon>Pseudomonadota</taxon>
        <taxon>Gammaproteobacteria</taxon>
        <taxon>Vibrionales</taxon>
        <taxon>Vibrionaceae</taxon>
        <taxon>Vibrio</taxon>
    </lineage>
</organism>
<dbReference type="GO" id="GO:0055085">
    <property type="term" value="P:transmembrane transport"/>
    <property type="evidence" value="ECO:0007669"/>
    <property type="project" value="InterPro"/>
</dbReference>
<name>A0A7X4RV92_9VIBR</name>
<dbReference type="EMBL" id="WEKT01000023">
    <property type="protein sequence ID" value="MZI94087.1"/>
    <property type="molecule type" value="Genomic_DNA"/>
</dbReference>
<proteinExistence type="predicted"/>
<dbReference type="InterPro" id="IPR018389">
    <property type="entry name" value="DctP_fam"/>
</dbReference>
<evidence type="ECO:0000256" key="2">
    <source>
        <dbReference type="SAM" id="SignalP"/>
    </source>
</evidence>
<keyword evidence="1 2" id="KW-0732">Signal</keyword>
<dbReference type="PANTHER" id="PTHR33376:SF5">
    <property type="entry name" value="EXTRACYTOPLASMIC SOLUTE RECEPTOR PROTEIN"/>
    <property type="match status" value="1"/>
</dbReference>
<evidence type="ECO:0000313" key="4">
    <source>
        <dbReference type="Proteomes" id="UP000462621"/>
    </source>
</evidence>
<keyword evidence="4" id="KW-1185">Reference proteome</keyword>
<dbReference type="SUPFAM" id="SSF53850">
    <property type="entry name" value="Periplasmic binding protein-like II"/>
    <property type="match status" value="1"/>
</dbReference>
<reference evidence="3 4" key="1">
    <citation type="submission" date="2019-10" db="EMBL/GenBank/DDBJ databases">
        <title>Vibrio sp. nov. isolated from a shrimp pond.</title>
        <authorList>
            <person name="Gomez-Gil B."/>
            <person name="Enciso-Ibarra J."/>
            <person name="Enciso-Ibarra K."/>
            <person name="Bolan-Mejia C."/>
        </authorList>
    </citation>
    <scope>NUCLEOTIDE SEQUENCE [LARGE SCALE GENOMIC DNA]</scope>
    <source>
        <strain evidence="3 4">CAIM 722</strain>
    </source>
</reference>
<dbReference type="Pfam" id="PF03480">
    <property type="entry name" value="DctP"/>
    <property type="match status" value="1"/>
</dbReference>
<dbReference type="AlphaFoldDB" id="A0A7X4RV92"/>
<dbReference type="InterPro" id="IPR038404">
    <property type="entry name" value="TRAP_DctP_sf"/>
</dbReference>
<sequence>MRAIRWRPAAMAVLAASTLAVAPMMAAASTTLKYSDHDPTNGMRTDFVDKVWLKTIKEKAGDDVDIQTFWGGSLLGSKEILKGIGDGITEMGFVYPGHYPGQLPAHTIFRLFPRGPKKFADMLWFYREVYKKVPAFQAELKKAHVKTLLFTAGLPGAFVGKKPLHSLADIKGQKWRAGDKWSLRFLQNAGAQPTSIPWGDTYMALQTGAIDGCYTNYDGAHLMKFDETAPNVLVSKSLWYGIPFLHLINENTFNRLSKKTQQEILDASDIAEKKFAKVYDDAFTQIVKDERAAGVKVTFMTDDDLIKWEDSDELEGLQQQWVKEAQQAGLKNAQQVMKQVKDIYVQAMKREDSKEG</sequence>
<feature type="signal peptide" evidence="2">
    <location>
        <begin position="1"/>
        <end position="26"/>
    </location>
</feature>
<dbReference type="PANTHER" id="PTHR33376">
    <property type="match status" value="1"/>
</dbReference>